<evidence type="ECO:0000256" key="1">
    <source>
        <dbReference type="SAM" id="MobiDB-lite"/>
    </source>
</evidence>
<evidence type="ECO:0000313" key="2">
    <source>
        <dbReference type="EMBL" id="PHJ17556.1"/>
    </source>
</evidence>
<feature type="region of interest" description="Disordered" evidence="1">
    <location>
        <begin position="281"/>
        <end position="305"/>
    </location>
</feature>
<dbReference type="RefSeq" id="XP_067919275.1">
    <property type="nucleotide sequence ID" value="XM_068068747.1"/>
</dbReference>
<feature type="compositionally biased region" description="Basic and acidic residues" evidence="1">
    <location>
        <begin position="184"/>
        <end position="206"/>
    </location>
</feature>
<evidence type="ECO:0000313" key="3">
    <source>
        <dbReference type="Proteomes" id="UP000221165"/>
    </source>
</evidence>
<feature type="compositionally biased region" description="Basic and acidic residues" evidence="1">
    <location>
        <begin position="285"/>
        <end position="305"/>
    </location>
</feature>
<protein>
    <submittedName>
        <fullName evidence="2">Uncharacterized protein</fullName>
    </submittedName>
</protein>
<name>A0A2C6KME5_9APIC</name>
<dbReference type="VEuPathDB" id="ToxoDB:CSUI_008620"/>
<dbReference type="EMBL" id="MIGC01004883">
    <property type="protein sequence ID" value="PHJ17556.1"/>
    <property type="molecule type" value="Genomic_DNA"/>
</dbReference>
<organism evidence="2 3">
    <name type="scientific">Cystoisospora suis</name>
    <dbReference type="NCBI Taxonomy" id="483139"/>
    <lineage>
        <taxon>Eukaryota</taxon>
        <taxon>Sar</taxon>
        <taxon>Alveolata</taxon>
        <taxon>Apicomplexa</taxon>
        <taxon>Conoidasida</taxon>
        <taxon>Coccidia</taxon>
        <taxon>Eucoccidiorida</taxon>
        <taxon>Eimeriorina</taxon>
        <taxon>Sarcocystidae</taxon>
        <taxon>Cystoisospora</taxon>
    </lineage>
</organism>
<accession>A0A2C6KME5</accession>
<comment type="caution">
    <text evidence="2">The sequence shown here is derived from an EMBL/GenBank/DDBJ whole genome shotgun (WGS) entry which is preliminary data.</text>
</comment>
<keyword evidence="3" id="KW-1185">Reference proteome</keyword>
<feature type="region of interest" description="Disordered" evidence="1">
    <location>
        <begin position="184"/>
        <end position="215"/>
    </location>
</feature>
<reference evidence="2 3" key="1">
    <citation type="journal article" date="2017" name="Int. J. Parasitol.">
        <title>The genome of the protozoan parasite Cystoisospora suis and a reverse vaccinology approach to identify vaccine candidates.</title>
        <authorList>
            <person name="Palmieri N."/>
            <person name="Shrestha A."/>
            <person name="Ruttkowski B."/>
            <person name="Beck T."/>
            <person name="Vogl C."/>
            <person name="Tomley F."/>
            <person name="Blake D.P."/>
            <person name="Joachim A."/>
        </authorList>
    </citation>
    <scope>NUCLEOTIDE SEQUENCE [LARGE SCALE GENOMIC DNA]</scope>
    <source>
        <strain evidence="2 3">Wien I</strain>
    </source>
</reference>
<sequence length="413" mass="46776">MCRAYPFFPDLPPKQVEHLLLLTEFELLLKSVAPEHACDLGQTRLYHEAVTKAYVVDTLSQAMQIKGAYLASQYVPRSDTLLLALHSRATPRRALWHSWESSKVVAKPTLNEWLQILRPVFSAEPGSGAVALLDLDGRRHGNIRGLEESLMPDARSVIHRVTYTSGAKTRFAFPNVKQLLYEENEKARTEKPRRMRKSESRSRSGTDMEEECPTERTNNKIRHFPEPLQSYQSTYVATMGGTTFYLRQDDNFQREAGKLRETLELGIANTQAQLTAACVPAAPTKDAKDSGGKEKDKDKNAAQKLEIEEKKKPLWPIVEDMDLAKANISWLEKTSMSCLVAHFFDNTRLHVAMHTSPILHEAELGHLSLLEVEDRLRPVTTLTFFTGMFRQEIFPSAAVRSRRVTTVDTAVTR</sequence>
<proteinExistence type="predicted"/>
<dbReference type="AlphaFoldDB" id="A0A2C6KME5"/>
<dbReference type="OrthoDB" id="333072at2759"/>
<gene>
    <name evidence="2" type="ORF">CSUI_008620</name>
</gene>
<dbReference type="GeneID" id="94431958"/>
<dbReference type="Proteomes" id="UP000221165">
    <property type="component" value="Unassembled WGS sequence"/>
</dbReference>